<dbReference type="AlphaFoldDB" id="A0A419ERV2"/>
<dbReference type="PROSITE" id="PS50006">
    <property type="entry name" value="FHA_DOMAIN"/>
    <property type="match status" value="2"/>
</dbReference>
<dbReference type="InterPro" id="IPR050923">
    <property type="entry name" value="Cell_Proc_Reg/RNA_Proc"/>
</dbReference>
<dbReference type="CDD" id="cd00060">
    <property type="entry name" value="FHA"/>
    <property type="match status" value="2"/>
</dbReference>
<dbReference type="Pfam" id="PF00498">
    <property type="entry name" value="FHA"/>
    <property type="match status" value="2"/>
</dbReference>
<feature type="domain" description="FHA" evidence="1">
    <location>
        <begin position="165"/>
        <end position="214"/>
    </location>
</feature>
<organism evidence="2 3">
    <name type="scientific">Candidatus Abyssobacteria bacterium SURF_17</name>
    <dbReference type="NCBI Taxonomy" id="2093361"/>
    <lineage>
        <taxon>Bacteria</taxon>
        <taxon>Pseudomonadati</taxon>
        <taxon>Candidatus Hydrogenedentota</taxon>
        <taxon>Candidatus Abyssobacteria</taxon>
    </lineage>
</organism>
<comment type="caution">
    <text evidence="2">The sequence shown here is derived from an EMBL/GenBank/DDBJ whole genome shotgun (WGS) entry which is preliminary data.</text>
</comment>
<evidence type="ECO:0000259" key="1">
    <source>
        <dbReference type="PROSITE" id="PS50006"/>
    </source>
</evidence>
<sequence>MAILTLMFGRDVVGTYEISKDKMILGRADDCDVVIDNLAVSRHHAIIEKKESEFTVNDLDSNNGTFINGQRIGGPTPLNFGDEIGIGKHIVIFDTHSSKGKIAAALASSGEARPDMDTSGRGTMFVEPEKMEKIQKKVTTARKAHLRVKEGTQTTPLIPIEKSDIVFGKAPDCDIKVKGLLAARRHAILTRLENGYQITNLAVLSPTRVNGARIESALLCDSDEVRMGRTTFVFHSEQ</sequence>
<evidence type="ECO:0000313" key="3">
    <source>
        <dbReference type="Proteomes" id="UP000285961"/>
    </source>
</evidence>
<dbReference type="EMBL" id="QZKI01000118">
    <property type="protein sequence ID" value="RJP66267.1"/>
    <property type="molecule type" value="Genomic_DNA"/>
</dbReference>
<feature type="domain" description="FHA" evidence="1">
    <location>
        <begin position="23"/>
        <end position="72"/>
    </location>
</feature>
<dbReference type="SMART" id="SM00240">
    <property type="entry name" value="FHA"/>
    <property type="match status" value="2"/>
</dbReference>
<dbReference type="Proteomes" id="UP000285961">
    <property type="component" value="Unassembled WGS sequence"/>
</dbReference>
<evidence type="ECO:0000313" key="2">
    <source>
        <dbReference type="EMBL" id="RJP66267.1"/>
    </source>
</evidence>
<reference evidence="2 3" key="1">
    <citation type="journal article" date="2017" name="ISME J.">
        <title>Energy and carbon metabolisms in a deep terrestrial subsurface fluid microbial community.</title>
        <authorList>
            <person name="Momper L."/>
            <person name="Jungbluth S.P."/>
            <person name="Lee M.D."/>
            <person name="Amend J.P."/>
        </authorList>
    </citation>
    <scope>NUCLEOTIDE SEQUENCE [LARGE SCALE GENOMIC DNA]</scope>
    <source>
        <strain evidence="2">SURF_17</strain>
    </source>
</reference>
<dbReference type="PANTHER" id="PTHR23308">
    <property type="entry name" value="NUCLEAR INHIBITOR OF PROTEIN PHOSPHATASE-1"/>
    <property type="match status" value="1"/>
</dbReference>
<dbReference type="InterPro" id="IPR008984">
    <property type="entry name" value="SMAD_FHA_dom_sf"/>
</dbReference>
<dbReference type="Gene3D" id="2.60.200.20">
    <property type="match status" value="2"/>
</dbReference>
<dbReference type="SUPFAM" id="SSF49879">
    <property type="entry name" value="SMAD/FHA domain"/>
    <property type="match status" value="2"/>
</dbReference>
<accession>A0A419ERV2</accession>
<name>A0A419ERV2_9BACT</name>
<dbReference type="InterPro" id="IPR000253">
    <property type="entry name" value="FHA_dom"/>
</dbReference>
<proteinExistence type="predicted"/>
<protein>
    <submittedName>
        <fullName evidence="2">FHA domain-containing protein</fullName>
    </submittedName>
</protein>
<gene>
    <name evidence="2" type="ORF">C4532_16415</name>
</gene>